<accession>A0A0D3JE99</accession>
<dbReference type="KEGG" id="ehx:EMIHUDRAFT_117020"/>
<dbReference type="EnsemblProtists" id="EOD21834">
    <property type="protein sequence ID" value="EOD21834"/>
    <property type="gene ID" value="EMIHUDRAFT_117020"/>
</dbReference>
<name>A0A0D3JE99_EMIH1</name>
<dbReference type="AlphaFoldDB" id="A0A0D3JE99"/>
<protein>
    <submittedName>
        <fullName evidence="1">Uncharacterized protein</fullName>
    </submittedName>
</protein>
<reference evidence="2" key="1">
    <citation type="journal article" date="2013" name="Nature">
        <title>Pan genome of the phytoplankton Emiliania underpins its global distribution.</title>
        <authorList>
            <person name="Read B.A."/>
            <person name="Kegel J."/>
            <person name="Klute M.J."/>
            <person name="Kuo A."/>
            <person name="Lefebvre S.C."/>
            <person name="Maumus F."/>
            <person name="Mayer C."/>
            <person name="Miller J."/>
            <person name="Monier A."/>
            <person name="Salamov A."/>
            <person name="Young J."/>
            <person name="Aguilar M."/>
            <person name="Claverie J.M."/>
            <person name="Frickenhaus S."/>
            <person name="Gonzalez K."/>
            <person name="Herman E.K."/>
            <person name="Lin Y.C."/>
            <person name="Napier J."/>
            <person name="Ogata H."/>
            <person name="Sarno A.F."/>
            <person name="Shmutz J."/>
            <person name="Schroeder D."/>
            <person name="de Vargas C."/>
            <person name="Verret F."/>
            <person name="von Dassow P."/>
            <person name="Valentin K."/>
            <person name="Van de Peer Y."/>
            <person name="Wheeler G."/>
            <person name="Dacks J.B."/>
            <person name="Delwiche C.F."/>
            <person name="Dyhrman S.T."/>
            <person name="Glockner G."/>
            <person name="John U."/>
            <person name="Richards T."/>
            <person name="Worden A.Z."/>
            <person name="Zhang X."/>
            <person name="Grigoriev I.V."/>
            <person name="Allen A.E."/>
            <person name="Bidle K."/>
            <person name="Borodovsky M."/>
            <person name="Bowler C."/>
            <person name="Brownlee C."/>
            <person name="Cock J.M."/>
            <person name="Elias M."/>
            <person name="Gladyshev V.N."/>
            <person name="Groth M."/>
            <person name="Guda C."/>
            <person name="Hadaegh A."/>
            <person name="Iglesias-Rodriguez M.D."/>
            <person name="Jenkins J."/>
            <person name="Jones B.M."/>
            <person name="Lawson T."/>
            <person name="Leese F."/>
            <person name="Lindquist E."/>
            <person name="Lobanov A."/>
            <person name="Lomsadze A."/>
            <person name="Malik S.B."/>
            <person name="Marsh M.E."/>
            <person name="Mackinder L."/>
            <person name="Mock T."/>
            <person name="Mueller-Roeber B."/>
            <person name="Pagarete A."/>
            <person name="Parker M."/>
            <person name="Probert I."/>
            <person name="Quesneville H."/>
            <person name="Raines C."/>
            <person name="Rensing S.A."/>
            <person name="Riano-Pachon D.M."/>
            <person name="Richier S."/>
            <person name="Rokitta S."/>
            <person name="Shiraiwa Y."/>
            <person name="Soanes D.M."/>
            <person name="van der Giezen M."/>
            <person name="Wahlund T.M."/>
            <person name="Williams B."/>
            <person name="Wilson W."/>
            <person name="Wolfe G."/>
            <person name="Wurch L.L."/>
        </authorList>
    </citation>
    <scope>NUCLEOTIDE SEQUENCE</scope>
</reference>
<dbReference type="GeneID" id="17267383"/>
<evidence type="ECO:0000313" key="1">
    <source>
        <dbReference type="EnsemblProtists" id="EOD21834"/>
    </source>
</evidence>
<organism evidence="1 2">
    <name type="scientific">Emiliania huxleyi (strain CCMP1516)</name>
    <dbReference type="NCBI Taxonomy" id="280463"/>
    <lineage>
        <taxon>Eukaryota</taxon>
        <taxon>Haptista</taxon>
        <taxon>Haptophyta</taxon>
        <taxon>Prymnesiophyceae</taxon>
        <taxon>Isochrysidales</taxon>
        <taxon>Noelaerhabdaceae</taxon>
        <taxon>Emiliania</taxon>
    </lineage>
</organism>
<evidence type="ECO:0000313" key="2">
    <source>
        <dbReference type="Proteomes" id="UP000013827"/>
    </source>
</evidence>
<dbReference type="Proteomes" id="UP000013827">
    <property type="component" value="Unassembled WGS sequence"/>
</dbReference>
<proteinExistence type="predicted"/>
<dbReference type="HOGENOM" id="CLU_595077_0_0_1"/>
<reference evidence="1" key="2">
    <citation type="submission" date="2024-10" db="UniProtKB">
        <authorList>
            <consortium name="EnsemblProtists"/>
        </authorList>
    </citation>
    <scope>IDENTIFICATION</scope>
</reference>
<keyword evidence="2" id="KW-1185">Reference proteome</keyword>
<dbReference type="RefSeq" id="XP_005774263.1">
    <property type="nucleotide sequence ID" value="XM_005774206.1"/>
</dbReference>
<dbReference type="PaxDb" id="2903-EOD21834"/>
<sequence length="460" mass="48642">MPSAGLPASPPSAEALLDPKGFDLNVAAIKPSAVDSPPGLSTTQPSFDARTGMRSYVPAEDVTGFSTDGVEALQLQVQQFVQCAGEGATALMPNDVGVIARLASDLHGAGERYMATAELLASYRKERCAFQACVGQAAATYGQKLSNGGLGDAALDRAASGARAAADNQPTWQLWYIVGKSRHRAHTESQREESGESQFLGFLSGGVEKFTLPYLTLPYRAIACHVKGTVVQEVVEKLNTVPAFKVVDDETGDIVPTPGKGGEACLCWYADPHDARVALAIVAAREPGRQLSLGTTPLGTALAMSEGWGTGLPSMPLRLQASSAVLRSVRDVLSPLPERAAAALNARTSAFPVFLMEELQSPSVAPVFFRREDLASCWRISGRAPEALPDSLTLYDLRVLVLKMMSTGADWRSLMFVAPGSSLQQIDAASQHGAVRDLERQAAVARGDEPPPLEEAAAIA</sequence>